<evidence type="ECO:0000313" key="3">
    <source>
        <dbReference type="Proteomes" id="UP000196027"/>
    </source>
</evidence>
<keyword evidence="1" id="KW-0732">Signal</keyword>
<keyword evidence="3" id="KW-1185">Reference proteome</keyword>
<evidence type="ECO:0000313" key="2">
    <source>
        <dbReference type="EMBL" id="ARU58655.1"/>
    </source>
</evidence>
<protein>
    <submittedName>
        <fullName evidence="2">ABC transporter substrate-binding protein</fullName>
    </submittedName>
</protein>
<dbReference type="AlphaFoldDB" id="A0A1Y0IGK4"/>
<dbReference type="EMBL" id="CP021425">
    <property type="protein sequence ID" value="ARU58655.1"/>
    <property type="molecule type" value="Genomic_DNA"/>
</dbReference>
<dbReference type="SUPFAM" id="SSF53850">
    <property type="entry name" value="Periplasmic binding protein-like II"/>
    <property type="match status" value="1"/>
</dbReference>
<sequence>MIKFFVLLYVLILTASANAQVVDVIEYHNQEPFVLDEAEEKGFSFEVIRLLNELSEDIQFNPVVVPKARLILKLKEWIQEKCPTQPVSAPCEQDWVVLWTMPKWGWGKSPRQRYLWVPLFRDHDVIVTRRDSAIRYTNPNSLIGTRFGGLIGHTYNGIDELVTQGKIIREDASLEAALIHRVLLKRVDSVVVQGSAMKYLKRHILSDDKMNQLRISQPYFQEVQAEAMIPPGRQDVQFVFEQLVQSVAWQALLDRYDIEALVP</sequence>
<feature type="signal peptide" evidence="1">
    <location>
        <begin position="1"/>
        <end position="19"/>
    </location>
</feature>
<gene>
    <name evidence="2" type="ORF">OLMES_4660</name>
</gene>
<organism evidence="2 3">
    <name type="scientific">Oleiphilus messinensis</name>
    <dbReference type="NCBI Taxonomy" id="141451"/>
    <lineage>
        <taxon>Bacteria</taxon>
        <taxon>Pseudomonadati</taxon>
        <taxon>Pseudomonadota</taxon>
        <taxon>Gammaproteobacteria</taxon>
        <taxon>Oceanospirillales</taxon>
        <taxon>Oleiphilaceae</taxon>
        <taxon>Oleiphilus</taxon>
    </lineage>
</organism>
<name>A0A1Y0IGK4_9GAMM</name>
<feature type="chain" id="PRO_5012372356" evidence="1">
    <location>
        <begin position="20"/>
        <end position="263"/>
    </location>
</feature>
<dbReference type="KEGG" id="ome:OLMES_4660"/>
<dbReference type="Proteomes" id="UP000196027">
    <property type="component" value="Chromosome"/>
</dbReference>
<dbReference type="OrthoDB" id="8585936at2"/>
<dbReference type="RefSeq" id="WP_087463409.1">
    <property type="nucleotide sequence ID" value="NZ_CP021425.1"/>
</dbReference>
<evidence type="ECO:0000256" key="1">
    <source>
        <dbReference type="SAM" id="SignalP"/>
    </source>
</evidence>
<reference evidence="2 3" key="1">
    <citation type="submission" date="2017-05" db="EMBL/GenBank/DDBJ databases">
        <title>Genomic insights into alkan degradation activity of Oleiphilus messinensis.</title>
        <authorList>
            <person name="Kozyavkin S.A."/>
            <person name="Slesarev A.I."/>
            <person name="Golyshin P.N."/>
            <person name="Korzhenkov A."/>
            <person name="Golyshina O.N."/>
            <person name="Toshchakov S.V."/>
        </authorList>
    </citation>
    <scope>NUCLEOTIDE SEQUENCE [LARGE SCALE GENOMIC DNA]</scope>
    <source>
        <strain evidence="2 3">ME102</strain>
    </source>
</reference>
<accession>A0A1Y0IGK4</accession>
<proteinExistence type="predicted"/>